<reference evidence="2" key="1">
    <citation type="submission" date="2020-08" db="EMBL/GenBank/DDBJ databases">
        <title>Multicomponent nature underlies the extraordinary mechanical properties of spider dragline silk.</title>
        <authorList>
            <person name="Kono N."/>
            <person name="Nakamura H."/>
            <person name="Mori M."/>
            <person name="Yoshida Y."/>
            <person name="Ohtoshi R."/>
            <person name="Malay A.D."/>
            <person name="Moran D.A.P."/>
            <person name="Tomita M."/>
            <person name="Numata K."/>
            <person name="Arakawa K."/>
        </authorList>
    </citation>
    <scope>NUCLEOTIDE SEQUENCE</scope>
</reference>
<proteinExistence type="predicted"/>
<protein>
    <submittedName>
        <fullName evidence="2">Uncharacterized protein</fullName>
    </submittedName>
</protein>
<dbReference type="Proteomes" id="UP000887013">
    <property type="component" value="Unassembled WGS sequence"/>
</dbReference>
<name>A0A8X6NE10_NEPPI</name>
<evidence type="ECO:0000313" key="2">
    <source>
        <dbReference type="EMBL" id="GFT08110.1"/>
    </source>
</evidence>
<dbReference type="EMBL" id="BMAW01008331">
    <property type="protein sequence ID" value="GFT08110.1"/>
    <property type="molecule type" value="Genomic_DNA"/>
</dbReference>
<keyword evidence="3" id="KW-1185">Reference proteome</keyword>
<gene>
    <name evidence="2" type="ORF">NPIL_1771</name>
</gene>
<dbReference type="AlphaFoldDB" id="A0A8X6NE10"/>
<evidence type="ECO:0000256" key="1">
    <source>
        <dbReference type="SAM" id="MobiDB-lite"/>
    </source>
</evidence>
<feature type="region of interest" description="Disordered" evidence="1">
    <location>
        <begin position="50"/>
        <end position="75"/>
    </location>
</feature>
<accession>A0A8X6NE10</accession>
<organism evidence="2 3">
    <name type="scientific">Nephila pilipes</name>
    <name type="common">Giant wood spider</name>
    <name type="synonym">Nephila maculata</name>
    <dbReference type="NCBI Taxonomy" id="299642"/>
    <lineage>
        <taxon>Eukaryota</taxon>
        <taxon>Metazoa</taxon>
        <taxon>Ecdysozoa</taxon>
        <taxon>Arthropoda</taxon>
        <taxon>Chelicerata</taxon>
        <taxon>Arachnida</taxon>
        <taxon>Araneae</taxon>
        <taxon>Araneomorphae</taxon>
        <taxon>Entelegynae</taxon>
        <taxon>Araneoidea</taxon>
        <taxon>Nephilidae</taxon>
        <taxon>Nephila</taxon>
    </lineage>
</organism>
<sequence>MLSYTLERYINCSGSLQQQVLMNSREIIINLVVKELCKLRPDKFTLISKIEGSKHRHHSNSTSRPPRGKKNISQNEVVARSISAEVMTHVLKTGCSDTRH</sequence>
<evidence type="ECO:0000313" key="3">
    <source>
        <dbReference type="Proteomes" id="UP000887013"/>
    </source>
</evidence>
<comment type="caution">
    <text evidence="2">The sequence shown here is derived from an EMBL/GenBank/DDBJ whole genome shotgun (WGS) entry which is preliminary data.</text>
</comment>